<evidence type="ECO:0000313" key="2">
    <source>
        <dbReference type="Proteomes" id="UP000830671"/>
    </source>
</evidence>
<dbReference type="RefSeq" id="XP_049139458.1">
    <property type="nucleotide sequence ID" value="XM_049282315.1"/>
</dbReference>
<name>A0A9Q8SII8_9PEZI</name>
<dbReference type="EMBL" id="CP019474">
    <property type="protein sequence ID" value="UQC77820.1"/>
    <property type="molecule type" value="Genomic_DNA"/>
</dbReference>
<proteinExistence type="predicted"/>
<dbReference type="GeneID" id="73337325"/>
<organism evidence="1 2">
    <name type="scientific">Colletotrichum lupini</name>
    <dbReference type="NCBI Taxonomy" id="145971"/>
    <lineage>
        <taxon>Eukaryota</taxon>
        <taxon>Fungi</taxon>
        <taxon>Dikarya</taxon>
        <taxon>Ascomycota</taxon>
        <taxon>Pezizomycotina</taxon>
        <taxon>Sordariomycetes</taxon>
        <taxon>Hypocreomycetidae</taxon>
        <taxon>Glomerellales</taxon>
        <taxon>Glomerellaceae</taxon>
        <taxon>Colletotrichum</taxon>
        <taxon>Colletotrichum acutatum species complex</taxon>
    </lineage>
</organism>
<dbReference type="AlphaFoldDB" id="A0A9Q8SII8"/>
<reference evidence="1" key="1">
    <citation type="journal article" date="2021" name="Mol. Plant Microbe Interact.">
        <title>Complete Genome Sequence of the Plant-Pathogenic Fungus Colletotrichum lupini.</title>
        <authorList>
            <person name="Baroncelli R."/>
            <person name="Pensec F."/>
            <person name="Da Lio D."/>
            <person name="Boufleur T."/>
            <person name="Vicente I."/>
            <person name="Sarrocco S."/>
            <person name="Picot A."/>
            <person name="Baraldi E."/>
            <person name="Sukno S."/>
            <person name="Thon M."/>
            <person name="Le Floch G."/>
        </authorList>
    </citation>
    <scope>NUCLEOTIDE SEQUENCE</scope>
    <source>
        <strain evidence="1">IMI 504893</strain>
    </source>
</reference>
<keyword evidence="2" id="KW-1185">Reference proteome</keyword>
<dbReference type="KEGG" id="clup:CLUP02_03291"/>
<sequence length="267" mass="30697">MPNSSVSTYLNESCNQKPAFFINDIHDKQDTTFSNVTEIFSEETLPQSRDQTTLNWKPSSLELVSLCCHIQLLAPFNVFSTKCFKKAPEACLDLPAHQHAPLRKPSASTPDVEVRMAREASNSNREAASQKRSLLRLVRAPRGMTSIHLSFQSRSRSSFLNKLHTSFIQYHTYPPPNRYNPGPSWLVGTRILHQKHIDVSRFGQADLGRHFRRDSLSWRDKKRRHDRPSSFARHGGKAPFWYCPEQSNIQPAKSYIQLHLVNLPYLK</sequence>
<accession>A0A9Q8SII8</accession>
<protein>
    <submittedName>
        <fullName evidence="1">Uncharacterized protein</fullName>
    </submittedName>
</protein>
<gene>
    <name evidence="1" type="ORF">CLUP02_03291</name>
</gene>
<evidence type="ECO:0000313" key="1">
    <source>
        <dbReference type="EMBL" id="UQC77820.1"/>
    </source>
</evidence>
<dbReference type="Proteomes" id="UP000830671">
    <property type="component" value="Chromosome 2"/>
</dbReference>